<evidence type="ECO:0000313" key="7">
    <source>
        <dbReference type="Proteomes" id="UP000602087"/>
    </source>
</evidence>
<name>A0A934MCA7_9MICO</name>
<dbReference type="Pfam" id="PF00535">
    <property type="entry name" value="Glycos_transf_2"/>
    <property type="match status" value="1"/>
</dbReference>
<feature type="domain" description="Glycosyltransferase 2-like" evidence="5">
    <location>
        <begin position="10"/>
        <end position="136"/>
    </location>
</feature>
<dbReference type="PANTHER" id="PTHR43179">
    <property type="entry name" value="RHAMNOSYLTRANSFERASE WBBL"/>
    <property type="match status" value="1"/>
</dbReference>
<gene>
    <name evidence="6" type="ORF">JAV76_14385</name>
</gene>
<dbReference type="Proteomes" id="UP000602087">
    <property type="component" value="Unassembled WGS sequence"/>
</dbReference>
<sequence>MTAPGSVDFVIVAYHNERETIIDLSSALLRTCREAGRPAAVYVVVNDDTRFPEETTPPGVRVLSGHGNVGFARGMKLGLAAGDGQHVVLVNPDCLPDDDALRDFYGHLIPGCGILVPRLLTGDGEFDYAPYENWTFSPGRKIAEYLCRERLDGPTTRLLPRFAKAPGAFLGMERTVAEQLDGPFDSTFFLYAEDRDMTDRARQAQIPLWFLPGISVTHLGGQSGTNVSSLVSACKTDGTARVAYRRLGRAGAALALADMFLVSAIKRTARRGGTTSPQVRAAERWALRRWIRSGFRETPPLDQGSLRAVKERTTA</sequence>
<evidence type="ECO:0000256" key="4">
    <source>
        <dbReference type="ARBA" id="ARBA00022679"/>
    </source>
</evidence>
<proteinExistence type="inferred from homology"/>
<protein>
    <submittedName>
        <fullName evidence="6">Glycosyltransferase family 2 protein</fullName>
    </submittedName>
</protein>
<evidence type="ECO:0000256" key="1">
    <source>
        <dbReference type="ARBA" id="ARBA00004776"/>
    </source>
</evidence>
<comment type="caution">
    <text evidence="6">The sequence shown here is derived from an EMBL/GenBank/DDBJ whole genome shotgun (WGS) entry which is preliminary data.</text>
</comment>
<comment type="similarity">
    <text evidence="2">Belongs to the glycosyltransferase 2 family.</text>
</comment>
<dbReference type="AlphaFoldDB" id="A0A934MCA7"/>
<evidence type="ECO:0000256" key="3">
    <source>
        <dbReference type="ARBA" id="ARBA00022676"/>
    </source>
</evidence>
<comment type="pathway">
    <text evidence="1">Cell wall biogenesis; cell wall polysaccharide biosynthesis.</text>
</comment>
<dbReference type="InterPro" id="IPR001173">
    <property type="entry name" value="Glyco_trans_2-like"/>
</dbReference>
<dbReference type="SUPFAM" id="SSF53448">
    <property type="entry name" value="Nucleotide-diphospho-sugar transferases"/>
    <property type="match status" value="1"/>
</dbReference>
<dbReference type="GO" id="GO:0016757">
    <property type="term" value="F:glycosyltransferase activity"/>
    <property type="evidence" value="ECO:0007669"/>
    <property type="project" value="UniProtKB-KW"/>
</dbReference>
<keyword evidence="3" id="KW-0328">Glycosyltransferase</keyword>
<dbReference type="Gene3D" id="3.90.550.10">
    <property type="entry name" value="Spore Coat Polysaccharide Biosynthesis Protein SpsA, Chain A"/>
    <property type="match status" value="1"/>
</dbReference>
<evidence type="ECO:0000256" key="2">
    <source>
        <dbReference type="ARBA" id="ARBA00006739"/>
    </source>
</evidence>
<dbReference type="EMBL" id="JAEINH010000019">
    <property type="protein sequence ID" value="MBI9116201.1"/>
    <property type="molecule type" value="Genomic_DNA"/>
</dbReference>
<reference evidence="6" key="1">
    <citation type="submission" date="2020-12" db="EMBL/GenBank/DDBJ databases">
        <title>Sanguibacter suaedae sp. nov., isolated from Suaeda aralocaspica.</title>
        <authorList>
            <person name="Ma Q."/>
        </authorList>
    </citation>
    <scope>NUCLEOTIDE SEQUENCE</scope>
    <source>
        <strain evidence="6">YZGR15</strain>
    </source>
</reference>
<keyword evidence="4" id="KW-0808">Transferase</keyword>
<keyword evidence="7" id="KW-1185">Reference proteome</keyword>
<accession>A0A934MCA7</accession>
<dbReference type="RefSeq" id="WP_198734769.1">
    <property type="nucleotide sequence ID" value="NZ_JAEINH010000019.1"/>
</dbReference>
<organism evidence="6 7">
    <name type="scientific">Sanguibacter suaedae</name>
    <dbReference type="NCBI Taxonomy" id="2795737"/>
    <lineage>
        <taxon>Bacteria</taxon>
        <taxon>Bacillati</taxon>
        <taxon>Actinomycetota</taxon>
        <taxon>Actinomycetes</taxon>
        <taxon>Micrococcales</taxon>
        <taxon>Sanguibacteraceae</taxon>
        <taxon>Sanguibacter</taxon>
    </lineage>
</organism>
<evidence type="ECO:0000313" key="6">
    <source>
        <dbReference type="EMBL" id="MBI9116201.1"/>
    </source>
</evidence>
<evidence type="ECO:0000259" key="5">
    <source>
        <dbReference type="Pfam" id="PF00535"/>
    </source>
</evidence>
<dbReference type="PANTHER" id="PTHR43179:SF12">
    <property type="entry name" value="GALACTOFURANOSYLTRANSFERASE GLFT2"/>
    <property type="match status" value="1"/>
</dbReference>
<dbReference type="InterPro" id="IPR029044">
    <property type="entry name" value="Nucleotide-diphossugar_trans"/>
</dbReference>